<dbReference type="Proteomes" id="UP001596289">
    <property type="component" value="Unassembled WGS sequence"/>
</dbReference>
<evidence type="ECO:0000313" key="2">
    <source>
        <dbReference type="EMBL" id="MFC6171180.1"/>
    </source>
</evidence>
<reference evidence="3" key="1">
    <citation type="journal article" date="2019" name="Int. J. Syst. Evol. Microbiol.">
        <title>The Global Catalogue of Microorganisms (GCM) 10K type strain sequencing project: providing services to taxonomists for standard genome sequencing and annotation.</title>
        <authorList>
            <consortium name="The Broad Institute Genomics Platform"/>
            <consortium name="The Broad Institute Genome Sequencing Center for Infectious Disease"/>
            <person name="Wu L."/>
            <person name="Ma J."/>
        </authorList>
    </citation>
    <scope>NUCLEOTIDE SEQUENCE [LARGE SCALE GENOMIC DNA]</scope>
    <source>
        <strain evidence="3">CCM 8904</strain>
    </source>
</reference>
<keyword evidence="1" id="KW-1133">Transmembrane helix</keyword>
<evidence type="ECO:0008006" key="4">
    <source>
        <dbReference type="Google" id="ProtNLM"/>
    </source>
</evidence>
<evidence type="ECO:0000256" key="1">
    <source>
        <dbReference type="SAM" id="Phobius"/>
    </source>
</evidence>
<gene>
    <name evidence="2" type="ORF">ACFQGP_11455</name>
</gene>
<accession>A0ABW1REB5</accession>
<keyword evidence="3" id="KW-1185">Reference proteome</keyword>
<name>A0ABW1REB5_9LACO</name>
<protein>
    <recommendedName>
        <fullName evidence="4">Integral membrane protein</fullName>
    </recommendedName>
</protein>
<comment type="caution">
    <text evidence="2">The sequence shown here is derived from an EMBL/GenBank/DDBJ whole genome shotgun (WGS) entry which is preliminary data.</text>
</comment>
<keyword evidence="1" id="KW-0472">Membrane</keyword>
<dbReference type="EMBL" id="JBHSSL010000098">
    <property type="protein sequence ID" value="MFC6171180.1"/>
    <property type="molecule type" value="Genomic_DNA"/>
</dbReference>
<sequence>MSKHKQPASPQAEAAAQKNVAAILDNMHRNQKTIAGLPKWAHELAYHRFGWTEFISFIPLMIITLTSPLLSSQVPMGDGLLINKNALFIIPFAGLLISAGCYFNVKIRRKGERIEDVDHFAMNEVFTLLSNVVVVIICSAVLLYQLFRAFTA</sequence>
<feature type="transmembrane region" description="Helical" evidence="1">
    <location>
        <begin position="54"/>
        <end position="74"/>
    </location>
</feature>
<keyword evidence="1" id="KW-0812">Transmembrane</keyword>
<organism evidence="2 3">
    <name type="scientific">Loigolactobacillus jiayinensis</name>
    <dbReference type="NCBI Taxonomy" id="2486016"/>
    <lineage>
        <taxon>Bacteria</taxon>
        <taxon>Bacillati</taxon>
        <taxon>Bacillota</taxon>
        <taxon>Bacilli</taxon>
        <taxon>Lactobacillales</taxon>
        <taxon>Lactobacillaceae</taxon>
        <taxon>Loigolactobacillus</taxon>
    </lineage>
</organism>
<feature type="transmembrane region" description="Helical" evidence="1">
    <location>
        <begin position="125"/>
        <end position="147"/>
    </location>
</feature>
<dbReference type="RefSeq" id="WP_125553832.1">
    <property type="nucleotide sequence ID" value="NZ_JBHSSL010000098.1"/>
</dbReference>
<evidence type="ECO:0000313" key="3">
    <source>
        <dbReference type="Proteomes" id="UP001596289"/>
    </source>
</evidence>
<proteinExistence type="predicted"/>
<feature type="transmembrane region" description="Helical" evidence="1">
    <location>
        <begin position="86"/>
        <end position="105"/>
    </location>
</feature>